<dbReference type="InterPro" id="IPR036388">
    <property type="entry name" value="WH-like_DNA-bd_sf"/>
</dbReference>
<dbReference type="InterPro" id="IPR057527">
    <property type="entry name" value="HVO_A0261-like_N"/>
</dbReference>
<evidence type="ECO:0000313" key="4">
    <source>
        <dbReference type="Proteomes" id="UP000324020"/>
    </source>
</evidence>
<protein>
    <submittedName>
        <fullName evidence="3">Predicted transcriptional regulator, contains HTH domain</fullName>
    </submittedName>
</protein>
<dbReference type="Proteomes" id="UP000324020">
    <property type="component" value="Unassembled WGS sequence"/>
</dbReference>
<dbReference type="InterPro" id="IPR036390">
    <property type="entry name" value="WH_DNA-bd_sf"/>
</dbReference>
<evidence type="ECO:0000313" key="3">
    <source>
        <dbReference type="EMBL" id="SDF78109.1"/>
    </source>
</evidence>
<dbReference type="Gene3D" id="1.10.10.10">
    <property type="entry name" value="Winged helix-like DNA-binding domain superfamily/Winged helix DNA-binding domain"/>
    <property type="match status" value="1"/>
</dbReference>
<reference evidence="3 4" key="1">
    <citation type="submission" date="2016-10" db="EMBL/GenBank/DDBJ databases">
        <authorList>
            <person name="Varghese N."/>
            <person name="Submissions S."/>
        </authorList>
    </citation>
    <scope>NUCLEOTIDE SEQUENCE [LARGE SCALE GENOMIC DNA]</scope>
    <source>
        <strain evidence="3 4">CGMCC 1.3527</strain>
    </source>
</reference>
<accession>A0A1G7NXL7</accession>
<gene>
    <name evidence="3" type="ORF">SAMN04488067_108133</name>
</gene>
<feature type="domain" description="Methanogenesis regulatory protein FilR1 middle" evidence="1">
    <location>
        <begin position="123"/>
        <end position="252"/>
    </location>
</feature>
<dbReference type="RefSeq" id="WP_149799011.1">
    <property type="nucleotide sequence ID" value="NZ_FNBO01000008.1"/>
</dbReference>
<dbReference type="SUPFAM" id="SSF46785">
    <property type="entry name" value="Winged helix' DNA-binding domain"/>
    <property type="match status" value="1"/>
</dbReference>
<proteinExistence type="predicted"/>
<dbReference type="AlphaFoldDB" id="A0A1G7NXL7"/>
<dbReference type="Pfam" id="PF25213">
    <property type="entry name" value="HVO_A0261_N"/>
    <property type="match status" value="1"/>
</dbReference>
<sequence>MEAPLEEIEFLARSTNRVEVLRLLATRPRTRGELAATTGASQATLGRVLEDFAERSWVTREGGKYVATATGELVADGIDDLVAVLETEGKLRDVVAYLPTAEFGFDLRHLADATVTVPSRTRPSAPLQRVLEGMEGATTLRAVSHTLNEQSLATAHSRVTGGRQTFEAVLSSSTLEALAAEDQLWAQVRALADHDDAAIRVADGSVPLSVTIADDTVYLLVRDEGGILRAAIHTDDSAVRDWAAETFSGYWEHATPFDPTPFEA</sequence>
<dbReference type="EMBL" id="FNBO01000008">
    <property type="protein sequence ID" value="SDF78109.1"/>
    <property type="molecule type" value="Genomic_DNA"/>
</dbReference>
<feature type="domain" description="HVO-A0261-like N-terminal" evidence="2">
    <location>
        <begin position="6"/>
        <end position="88"/>
    </location>
</feature>
<dbReference type="InterPro" id="IPR013561">
    <property type="entry name" value="FilR1_middle_dom"/>
</dbReference>
<evidence type="ECO:0000259" key="1">
    <source>
        <dbReference type="Pfam" id="PF08350"/>
    </source>
</evidence>
<keyword evidence="4" id="KW-1185">Reference proteome</keyword>
<evidence type="ECO:0000259" key="2">
    <source>
        <dbReference type="Pfam" id="PF25213"/>
    </source>
</evidence>
<organism evidence="3 4">
    <name type="scientific">Halorubrum xinjiangense</name>
    <dbReference type="NCBI Taxonomy" id="261291"/>
    <lineage>
        <taxon>Archaea</taxon>
        <taxon>Methanobacteriati</taxon>
        <taxon>Methanobacteriota</taxon>
        <taxon>Stenosarchaea group</taxon>
        <taxon>Halobacteria</taxon>
        <taxon>Halobacteriales</taxon>
        <taxon>Haloferacaceae</taxon>
        <taxon>Halorubrum</taxon>
    </lineage>
</organism>
<dbReference type="OrthoDB" id="330490at2157"/>
<name>A0A1G7NXL7_9EURY</name>
<dbReference type="Pfam" id="PF08350">
    <property type="entry name" value="FilR1_middle"/>
    <property type="match status" value="1"/>
</dbReference>